<gene>
    <name evidence="6" type="ORF">APY04_1312</name>
</gene>
<keyword evidence="7" id="KW-1185">Reference proteome</keyword>
<dbReference type="PROSITE" id="PS50893">
    <property type="entry name" value="ABC_TRANSPORTER_2"/>
    <property type="match status" value="2"/>
</dbReference>
<dbReference type="InterPro" id="IPR050611">
    <property type="entry name" value="ABCF"/>
</dbReference>
<dbReference type="CDD" id="cd03221">
    <property type="entry name" value="ABCF_EF-3"/>
    <property type="match status" value="2"/>
</dbReference>
<dbReference type="Gene3D" id="3.40.50.300">
    <property type="entry name" value="P-loop containing nucleotide triphosphate hydrolases"/>
    <property type="match status" value="2"/>
</dbReference>
<evidence type="ECO:0000313" key="7">
    <source>
        <dbReference type="Proteomes" id="UP000059074"/>
    </source>
</evidence>
<dbReference type="PANTHER" id="PTHR19211:SF14">
    <property type="entry name" value="ATP-BINDING CASSETTE SUB-FAMILY F MEMBER 1"/>
    <property type="match status" value="1"/>
</dbReference>
<reference evidence="6 7" key="1">
    <citation type="submission" date="2015-10" db="EMBL/GenBank/DDBJ databases">
        <title>Transcriptomic analysis of a linuron degrading triple-species bacterial consortium.</title>
        <authorList>
            <person name="Albers P."/>
        </authorList>
    </citation>
    <scope>NUCLEOTIDE SEQUENCE [LARGE SCALE GENOMIC DNA]</scope>
    <source>
        <strain evidence="6 7">WDL6</strain>
    </source>
</reference>
<dbReference type="PROSITE" id="PS00211">
    <property type="entry name" value="ABC_TRANSPORTER_1"/>
    <property type="match status" value="2"/>
</dbReference>
<dbReference type="SMART" id="SM00382">
    <property type="entry name" value="AAA"/>
    <property type="match status" value="2"/>
</dbReference>
<dbReference type="AlphaFoldDB" id="A0A109BKW1"/>
<keyword evidence="4 6" id="KW-0067">ATP-binding</keyword>
<dbReference type="RefSeq" id="WP_068460822.1">
    <property type="nucleotide sequence ID" value="NZ_LMTR01000043.1"/>
</dbReference>
<protein>
    <submittedName>
        <fullName evidence="6">ABC transporter ATP-binding protein uup</fullName>
    </submittedName>
</protein>
<dbReference type="STRING" id="121290.APY04_1312"/>
<evidence type="ECO:0000256" key="2">
    <source>
        <dbReference type="ARBA" id="ARBA00022737"/>
    </source>
</evidence>
<dbReference type="EMBL" id="LMTR01000043">
    <property type="protein sequence ID" value="KWT69812.1"/>
    <property type="molecule type" value="Genomic_DNA"/>
</dbReference>
<keyword evidence="3" id="KW-0547">Nucleotide-binding</keyword>
<dbReference type="InterPro" id="IPR017871">
    <property type="entry name" value="ABC_transporter-like_CS"/>
</dbReference>
<dbReference type="OrthoDB" id="9808609at2"/>
<dbReference type="InterPro" id="IPR032781">
    <property type="entry name" value="ABC_tran_Xtn"/>
</dbReference>
<name>A0A109BKW1_HYPSL</name>
<evidence type="ECO:0000313" key="6">
    <source>
        <dbReference type="EMBL" id="KWT69812.1"/>
    </source>
</evidence>
<dbReference type="Pfam" id="PF12848">
    <property type="entry name" value="ABC_tran_Xtn"/>
    <property type="match status" value="1"/>
</dbReference>
<dbReference type="SUPFAM" id="SSF52540">
    <property type="entry name" value="P-loop containing nucleoside triphosphate hydrolases"/>
    <property type="match status" value="2"/>
</dbReference>
<dbReference type="GO" id="GO:0005524">
    <property type="term" value="F:ATP binding"/>
    <property type="evidence" value="ECO:0007669"/>
    <property type="project" value="UniProtKB-KW"/>
</dbReference>
<dbReference type="InterPro" id="IPR027417">
    <property type="entry name" value="P-loop_NTPase"/>
</dbReference>
<keyword evidence="2" id="KW-0677">Repeat</keyword>
<proteinExistence type="inferred from homology"/>
<dbReference type="PATRIC" id="fig|121290.4.peg.2193"/>
<dbReference type="PANTHER" id="PTHR19211">
    <property type="entry name" value="ATP-BINDING TRANSPORT PROTEIN-RELATED"/>
    <property type="match status" value="1"/>
</dbReference>
<comment type="caution">
    <text evidence="6">The sequence shown here is derived from an EMBL/GenBank/DDBJ whole genome shotgun (WGS) entry which is preliminary data.</text>
</comment>
<evidence type="ECO:0000256" key="4">
    <source>
        <dbReference type="ARBA" id="ARBA00022840"/>
    </source>
</evidence>
<dbReference type="InterPro" id="IPR003593">
    <property type="entry name" value="AAA+_ATPase"/>
</dbReference>
<organism evidence="6 7">
    <name type="scientific">Hyphomicrobium sulfonivorans</name>
    <dbReference type="NCBI Taxonomy" id="121290"/>
    <lineage>
        <taxon>Bacteria</taxon>
        <taxon>Pseudomonadati</taxon>
        <taxon>Pseudomonadota</taxon>
        <taxon>Alphaproteobacteria</taxon>
        <taxon>Hyphomicrobiales</taxon>
        <taxon>Hyphomicrobiaceae</taxon>
        <taxon>Hyphomicrobium</taxon>
    </lineage>
</organism>
<sequence>MLHINDLSYRIEGRPIFEGATAAIPTGHKVGLVGRNGAGKTTLLKILSGELAPDMGTITMPRTARIGHVAQEAPGGKESIVDWVLAADTERAQLLAEAETATDPHRIGEIHERLADINAHSAPARAAQILSGLGFDEDAQQRPCGSLSGGWRMRVALAAVLFLEPEILLLDEPTNYLDLEGALWLENYLRSYPHTVIIVSHDRDLLNRAVTAILHLDRGRLVFYSGGYDDFEDARREKQQLELKLKKKQDDERRRIQAFIDRFKAKATKAKQAQSRVKALAKMKPIAAQLDDRVSPFHLPNPQKALASPLMRFENVSIGYAPDTPVLTGLNLRIDQDDRIALLGQNGNGKSTFAKLIAGKLAPLTGNVAGAKKVDVGYFAQHQLDELASGKSPYDHIHDLMPDATEAQRRTRLGTYGFSADKADTKCDNLSGGEKARLLLALAAFHAPHLLILDEPTNHLDIDSRQALVQALAEFEGAVILISHDRHLIEACADRLWIVRGGTVKSYDGDMDSYRADLLAERGASVRAKAAAIAKTEAPRAARADQRRAAADRRAALAPLKKAMQVAERKVDKISADIARLDKLLEDTEIYTRDPQAAQNASIERGLCAKRLAEAEEEWLLASEAYETASAAAEDEADA</sequence>
<evidence type="ECO:0000256" key="3">
    <source>
        <dbReference type="ARBA" id="ARBA00022741"/>
    </source>
</evidence>
<dbReference type="Proteomes" id="UP000059074">
    <property type="component" value="Unassembled WGS sequence"/>
</dbReference>
<accession>A0A109BKW1</accession>
<feature type="domain" description="ABC transporter" evidence="5">
    <location>
        <begin position="311"/>
        <end position="526"/>
    </location>
</feature>
<dbReference type="GO" id="GO:0016887">
    <property type="term" value="F:ATP hydrolysis activity"/>
    <property type="evidence" value="ECO:0007669"/>
    <property type="project" value="InterPro"/>
</dbReference>
<comment type="similarity">
    <text evidence="1">Belongs to the ABC transporter superfamily.</text>
</comment>
<dbReference type="InterPro" id="IPR003439">
    <property type="entry name" value="ABC_transporter-like_ATP-bd"/>
</dbReference>
<evidence type="ECO:0000259" key="5">
    <source>
        <dbReference type="PROSITE" id="PS50893"/>
    </source>
</evidence>
<evidence type="ECO:0000256" key="1">
    <source>
        <dbReference type="ARBA" id="ARBA00005417"/>
    </source>
</evidence>
<feature type="domain" description="ABC transporter" evidence="5">
    <location>
        <begin position="2"/>
        <end position="243"/>
    </location>
</feature>
<dbReference type="FunFam" id="3.40.50.300:FF:000011">
    <property type="entry name" value="Putative ABC transporter ATP-binding component"/>
    <property type="match status" value="1"/>
</dbReference>
<dbReference type="Pfam" id="PF00005">
    <property type="entry name" value="ABC_tran"/>
    <property type="match status" value="2"/>
</dbReference>